<keyword evidence="12" id="KW-0732">Signal</keyword>
<evidence type="ECO:0000256" key="4">
    <source>
        <dbReference type="ARBA" id="ARBA00022630"/>
    </source>
</evidence>
<evidence type="ECO:0000256" key="1">
    <source>
        <dbReference type="ARBA" id="ARBA00001946"/>
    </source>
</evidence>
<dbReference type="InterPro" id="IPR003374">
    <property type="entry name" value="ApbE-like_sf"/>
</dbReference>
<dbReference type="Proteomes" id="UP001180536">
    <property type="component" value="Unassembled WGS sequence"/>
</dbReference>
<evidence type="ECO:0000256" key="9">
    <source>
        <dbReference type="ARBA" id="ARBA00031306"/>
    </source>
</evidence>
<feature type="chain" id="PRO_5047533274" description="FAD:protein FMN transferase" evidence="12">
    <location>
        <begin position="29"/>
        <end position="343"/>
    </location>
</feature>
<evidence type="ECO:0000256" key="6">
    <source>
        <dbReference type="ARBA" id="ARBA00022723"/>
    </source>
</evidence>
<feature type="signal peptide" evidence="12">
    <location>
        <begin position="1"/>
        <end position="28"/>
    </location>
</feature>
<evidence type="ECO:0000256" key="7">
    <source>
        <dbReference type="ARBA" id="ARBA00022827"/>
    </source>
</evidence>
<accession>A0ABU1Z5X6</accession>
<comment type="cofactor">
    <cofactor evidence="1">
        <name>Mg(2+)</name>
        <dbReference type="ChEBI" id="CHEBI:18420"/>
    </cofactor>
</comment>
<dbReference type="PANTHER" id="PTHR30040">
    <property type="entry name" value="THIAMINE BIOSYNTHESIS LIPOPROTEIN APBE"/>
    <property type="match status" value="1"/>
</dbReference>
<keyword evidence="6 11" id="KW-0479">Metal-binding</keyword>
<keyword evidence="4 11" id="KW-0285">Flavoprotein</keyword>
<dbReference type="EMBL" id="JAVDXQ010000002">
    <property type="protein sequence ID" value="MDR7295997.1"/>
    <property type="molecule type" value="Genomic_DNA"/>
</dbReference>
<keyword evidence="14" id="KW-1185">Reference proteome</keyword>
<reference evidence="13 14" key="1">
    <citation type="submission" date="2023-07" db="EMBL/GenBank/DDBJ databases">
        <title>Sorghum-associated microbial communities from plants grown in Nebraska, USA.</title>
        <authorList>
            <person name="Schachtman D."/>
        </authorList>
    </citation>
    <scope>NUCLEOTIDE SEQUENCE [LARGE SCALE GENOMIC DNA]</scope>
    <source>
        <strain evidence="13 14">BE310</strain>
    </source>
</reference>
<proteinExistence type="inferred from homology"/>
<sequence>MAPLTSPRRRSLALGALACVLLPRAVHARDAGSSPVQRSTAVLMGTQVDIVAVQADAALRARALDAAWAEMLRLSEMMSRYRSASQVSLLAQAAGGAPLPVAPELMAVLQQAQDLARRSGGRFDATVGAYADWHFEPGQPARLPDAATLARQHVLVGAHGLQLDVPRGTARLARPGMRLDLGGIAKLPILQAGLRTLAQHGVHDALINGGGDVLCSGSLQGRPWRIGLRDPRAPQRLLGVLALRGGVVAASGDYERGFDHAGRRYHHILDPRNGQPSEGLRGLALVSADVEAVNGWGAAMMVAGADRSRRWLREQLPGVEAMLAGPDGVWLTAGLQARLMASA</sequence>
<evidence type="ECO:0000313" key="13">
    <source>
        <dbReference type="EMBL" id="MDR7295997.1"/>
    </source>
</evidence>
<dbReference type="SUPFAM" id="SSF143631">
    <property type="entry name" value="ApbE-like"/>
    <property type="match status" value="1"/>
</dbReference>
<comment type="similarity">
    <text evidence="11">Belongs to the ApbE family.</text>
</comment>
<dbReference type="Pfam" id="PF02424">
    <property type="entry name" value="ApbE"/>
    <property type="match status" value="1"/>
</dbReference>
<evidence type="ECO:0000256" key="2">
    <source>
        <dbReference type="ARBA" id="ARBA00011955"/>
    </source>
</evidence>
<dbReference type="PIRSF" id="PIRSF006268">
    <property type="entry name" value="ApbE"/>
    <property type="match status" value="1"/>
</dbReference>
<keyword evidence="13" id="KW-0449">Lipoprotein</keyword>
<gene>
    <name evidence="13" type="ORF">J2X16_001336</name>
</gene>
<dbReference type="PANTHER" id="PTHR30040:SF2">
    <property type="entry name" value="FAD:PROTEIN FMN TRANSFERASE"/>
    <property type="match status" value="1"/>
</dbReference>
<evidence type="ECO:0000256" key="10">
    <source>
        <dbReference type="ARBA" id="ARBA00048540"/>
    </source>
</evidence>
<name>A0ABU1Z5X6_9BURK</name>
<evidence type="ECO:0000313" key="14">
    <source>
        <dbReference type="Proteomes" id="UP001180536"/>
    </source>
</evidence>
<dbReference type="Gene3D" id="3.10.520.10">
    <property type="entry name" value="ApbE-like domains"/>
    <property type="match status" value="1"/>
</dbReference>
<evidence type="ECO:0000256" key="8">
    <source>
        <dbReference type="ARBA" id="ARBA00022842"/>
    </source>
</evidence>
<evidence type="ECO:0000256" key="3">
    <source>
        <dbReference type="ARBA" id="ARBA00016337"/>
    </source>
</evidence>
<protein>
    <recommendedName>
        <fullName evidence="3 11">FAD:protein FMN transferase</fullName>
        <ecNumber evidence="2 11">2.7.1.180</ecNumber>
    </recommendedName>
    <alternativeName>
        <fullName evidence="9 11">Flavin transferase</fullName>
    </alternativeName>
</protein>
<comment type="caution">
    <text evidence="13">The sequence shown here is derived from an EMBL/GenBank/DDBJ whole genome shotgun (WGS) entry which is preliminary data.</text>
</comment>
<evidence type="ECO:0000256" key="5">
    <source>
        <dbReference type="ARBA" id="ARBA00022679"/>
    </source>
</evidence>
<dbReference type="InterPro" id="IPR024932">
    <property type="entry name" value="ApbE"/>
</dbReference>
<keyword evidence="5 11" id="KW-0808">Transferase</keyword>
<keyword evidence="8 11" id="KW-0460">Magnesium</keyword>
<organism evidence="13 14">
    <name type="scientific">Pelomonas aquatica</name>
    <dbReference type="NCBI Taxonomy" id="431058"/>
    <lineage>
        <taxon>Bacteria</taxon>
        <taxon>Pseudomonadati</taxon>
        <taxon>Pseudomonadota</taxon>
        <taxon>Betaproteobacteria</taxon>
        <taxon>Burkholderiales</taxon>
        <taxon>Sphaerotilaceae</taxon>
        <taxon>Roseateles</taxon>
    </lineage>
</organism>
<dbReference type="RefSeq" id="WP_310343044.1">
    <property type="nucleotide sequence ID" value="NZ_JAVDXQ010000002.1"/>
</dbReference>
<dbReference type="EC" id="2.7.1.180" evidence="2 11"/>
<evidence type="ECO:0000256" key="11">
    <source>
        <dbReference type="PIRNR" id="PIRNR006268"/>
    </source>
</evidence>
<comment type="catalytic activity">
    <reaction evidence="10 11">
        <text>L-threonyl-[protein] + FAD = FMN-L-threonyl-[protein] + AMP + H(+)</text>
        <dbReference type="Rhea" id="RHEA:36847"/>
        <dbReference type="Rhea" id="RHEA-COMP:11060"/>
        <dbReference type="Rhea" id="RHEA-COMP:11061"/>
        <dbReference type="ChEBI" id="CHEBI:15378"/>
        <dbReference type="ChEBI" id="CHEBI:30013"/>
        <dbReference type="ChEBI" id="CHEBI:57692"/>
        <dbReference type="ChEBI" id="CHEBI:74257"/>
        <dbReference type="ChEBI" id="CHEBI:456215"/>
        <dbReference type="EC" id="2.7.1.180"/>
    </reaction>
</comment>
<evidence type="ECO:0000256" key="12">
    <source>
        <dbReference type="SAM" id="SignalP"/>
    </source>
</evidence>
<keyword evidence="7 11" id="KW-0274">FAD</keyword>